<proteinExistence type="predicted"/>
<protein>
    <submittedName>
        <fullName evidence="1">Uncharacterized protein</fullName>
    </submittedName>
</protein>
<dbReference type="AlphaFoldDB" id="A0A4R0XPK0"/>
<gene>
    <name evidence="1" type="ORF">C4B24_05060</name>
</gene>
<sequence length="59" mass="6691">MLLSKKSIDEIGSSTKGEVNGIRYSVTKQFVLGGRIYGNMKVQFDKYGGWFEVLKMVQK</sequence>
<evidence type="ECO:0000313" key="1">
    <source>
        <dbReference type="EMBL" id="TCG10250.1"/>
    </source>
</evidence>
<dbReference type="Proteomes" id="UP000294192">
    <property type="component" value="Unassembled WGS sequence"/>
</dbReference>
<keyword evidence="2" id="KW-1185">Reference proteome</keyword>
<organism evidence="1 2">
    <name type="scientific">Mycoplasma marinum</name>
    <dbReference type="NCBI Taxonomy" id="1937190"/>
    <lineage>
        <taxon>Bacteria</taxon>
        <taxon>Bacillati</taxon>
        <taxon>Mycoplasmatota</taxon>
        <taxon>Mollicutes</taxon>
        <taxon>Mycoplasmataceae</taxon>
        <taxon>Mycoplasma</taxon>
    </lineage>
</organism>
<reference evidence="1 2" key="1">
    <citation type="submission" date="2018-02" db="EMBL/GenBank/DDBJ databases">
        <title>Mycoplasma marinum and Mycoplasma todarodis sp. nov., moderately halophilic and psychrotolerant mycoplasmas isolated from cephalopods.</title>
        <authorList>
            <person name="Viver T."/>
        </authorList>
    </citation>
    <scope>NUCLEOTIDE SEQUENCE [LARGE SCALE GENOMIC DNA]</scope>
    <source>
        <strain evidence="1 2">PE</strain>
    </source>
</reference>
<name>A0A4R0XPK0_9MOLU</name>
<dbReference type="EMBL" id="PSZO01000109">
    <property type="protein sequence ID" value="TCG10250.1"/>
    <property type="molecule type" value="Genomic_DNA"/>
</dbReference>
<accession>A0A4R0XPK0</accession>
<evidence type="ECO:0000313" key="2">
    <source>
        <dbReference type="Proteomes" id="UP000294192"/>
    </source>
</evidence>
<comment type="caution">
    <text evidence="1">The sequence shown here is derived from an EMBL/GenBank/DDBJ whole genome shotgun (WGS) entry which is preliminary data.</text>
</comment>
<dbReference type="RefSeq" id="WP_168388388.1">
    <property type="nucleotide sequence ID" value="NZ_PSZO01000109.1"/>
</dbReference>